<sequence>MKRLAGLGVGVLLLSGCGLFGGNAATLTPEQQMAAFIAHEHKANAASSGFKPTPANTEKAKAGIYTSLGSAYLQDGHPRQAIRELQLAIADNSNYADAYNIMGLAYEQLQQNALARNAFRRALSMDAKNPEYLNNYGSFLVNSGSYAEALVELKRATADPLYSTPQFAWTNLAQAYAGLKDLPAARDALNRALYLVPNYPPALQMLAELDFKAGKADAAFDHLRVVLAQEPDNANALLLAGRIAAQQGRTTQAQSFWQRCVTASPYSAAGKQAQQLLLQDG</sequence>
<proteinExistence type="predicted"/>
<protein>
    <submittedName>
        <fullName evidence="3">Type IV pilus biogenesis/stability protein PilW</fullName>
    </submittedName>
</protein>
<keyword evidence="1" id="KW-0802">TPR repeat</keyword>
<evidence type="ECO:0000313" key="5">
    <source>
        <dbReference type="Proteomes" id="UP000193925"/>
    </source>
</evidence>
<feature type="signal peptide" evidence="2">
    <location>
        <begin position="1"/>
        <end position="24"/>
    </location>
</feature>
<dbReference type="PROSITE" id="PS51257">
    <property type="entry name" value="PROKAR_LIPOPROTEIN"/>
    <property type="match status" value="1"/>
</dbReference>
<accession>A0A060UTH2</accession>
<keyword evidence="2" id="KW-0732">Signal</keyword>
<keyword evidence="5" id="KW-1185">Reference proteome</keyword>
<dbReference type="Gene3D" id="1.25.40.10">
    <property type="entry name" value="Tetratricopeptide repeat domain"/>
    <property type="match status" value="1"/>
</dbReference>
<dbReference type="SMART" id="SM00028">
    <property type="entry name" value="TPR"/>
    <property type="match status" value="5"/>
</dbReference>
<reference evidence="4 5" key="3">
    <citation type="submission" date="2017-03" db="EMBL/GenBank/DDBJ databases">
        <authorList>
            <person name="Regsiter A."/>
            <person name="William W."/>
        </authorList>
    </citation>
    <scope>NUCLEOTIDE SEQUENCE [LARGE SCALE GENOMIC DNA]</scope>
    <source>
        <strain evidence="4">PRJEB5721</strain>
    </source>
</reference>
<dbReference type="Proteomes" id="UP000193925">
    <property type="component" value="Chromosome AFERRI"/>
</dbReference>
<dbReference type="GO" id="GO:0045892">
    <property type="term" value="P:negative regulation of DNA-templated transcription"/>
    <property type="evidence" value="ECO:0007669"/>
    <property type="project" value="InterPro"/>
</dbReference>
<dbReference type="PROSITE" id="PS50005">
    <property type="entry name" value="TPR"/>
    <property type="match status" value="2"/>
</dbReference>
<dbReference type="EMBL" id="CCCS020000034">
    <property type="protein sequence ID" value="CDQ10073.1"/>
    <property type="molecule type" value="Genomic_DNA"/>
</dbReference>
<dbReference type="RefSeq" id="WP_035192365.1">
    <property type="nucleotide sequence ID" value="NZ_CCCS020000034.1"/>
</dbReference>
<name>A0A060UTH2_9PROT</name>
<dbReference type="InterPro" id="IPR019734">
    <property type="entry name" value="TPR_rpt"/>
</dbReference>
<dbReference type="Pfam" id="PF14559">
    <property type="entry name" value="TPR_19"/>
    <property type="match status" value="1"/>
</dbReference>
<dbReference type="EMBL" id="LT841305">
    <property type="protein sequence ID" value="SMH64034.1"/>
    <property type="molecule type" value="Genomic_DNA"/>
</dbReference>
<feature type="repeat" description="TPR" evidence="1">
    <location>
        <begin position="166"/>
        <end position="199"/>
    </location>
</feature>
<organism evidence="3">
    <name type="scientific">Acidithiobacillus ferrivorans</name>
    <dbReference type="NCBI Taxonomy" id="160808"/>
    <lineage>
        <taxon>Bacteria</taxon>
        <taxon>Pseudomonadati</taxon>
        <taxon>Pseudomonadota</taxon>
        <taxon>Acidithiobacillia</taxon>
        <taxon>Acidithiobacillales</taxon>
        <taxon>Acidithiobacillaceae</taxon>
        <taxon>Acidithiobacillus</taxon>
    </lineage>
</organism>
<dbReference type="InterPro" id="IPR011990">
    <property type="entry name" value="TPR-like_helical_dom_sf"/>
</dbReference>
<dbReference type="NCBIfam" id="TIGR02521">
    <property type="entry name" value="type_IV_pilW"/>
    <property type="match status" value="1"/>
</dbReference>
<dbReference type="InterPro" id="IPR044650">
    <property type="entry name" value="SRFR1-like"/>
</dbReference>
<gene>
    <name evidence="4" type="ORF">AFERRI_10067</name>
    <name evidence="3" type="ORF">AFERRI_40025</name>
</gene>
<evidence type="ECO:0000256" key="2">
    <source>
        <dbReference type="SAM" id="SignalP"/>
    </source>
</evidence>
<dbReference type="AlphaFoldDB" id="A0A060UTH2"/>
<reference evidence="3" key="1">
    <citation type="submission" date="2014-03" db="EMBL/GenBank/DDBJ databases">
        <authorList>
            <person name="Genoscope - CEA"/>
        </authorList>
    </citation>
    <scope>NUCLEOTIDE SEQUENCE [LARGE SCALE GENOMIC DNA]</scope>
    <source>
        <strain evidence="3">CF27</strain>
    </source>
</reference>
<feature type="repeat" description="TPR" evidence="1">
    <location>
        <begin position="96"/>
        <end position="129"/>
    </location>
</feature>
<dbReference type="PANTHER" id="PTHR44749">
    <property type="entry name" value="SUPPRESSOR OF RPS4-RLD 1"/>
    <property type="match status" value="1"/>
</dbReference>
<evidence type="ECO:0000256" key="1">
    <source>
        <dbReference type="PROSITE-ProRule" id="PRU00339"/>
    </source>
</evidence>
<dbReference type="InterPro" id="IPR013360">
    <property type="entry name" value="Pilus_4_PilW"/>
</dbReference>
<dbReference type="Pfam" id="PF13432">
    <property type="entry name" value="TPR_16"/>
    <property type="match status" value="2"/>
</dbReference>
<dbReference type="SUPFAM" id="SSF48452">
    <property type="entry name" value="TPR-like"/>
    <property type="match status" value="1"/>
</dbReference>
<evidence type="ECO:0000313" key="3">
    <source>
        <dbReference type="EMBL" id="CDQ10073.1"/>
    </source>
</evidence>
<dbReference type="PANTHER" id="PTHR44749:SF1">
    <property type="entry name" value="TETRATRICOPEPTIDE-LIKE HELICAL DOMAIN-CONTAINING PROTEIN"/>
    <property type="match status" value="1"/>
</dbReference>
<feature type="chain" id="PRO_5001592511" evidence="2">
    <location>
        <begin position="25"/>
        <end position="281"/>
    </location>
</feature>
<reference evidence="3" key="2">
    <citation type="submission" date="2014-07" db="EMBL/GenBank/DDBJ databases">
        <title>Initial genome analysis of the psychrotolerant acidophile Acidithiobacillus ferrivorans CF27: insights into iron and sulfur oxidation pathways and into biofilm formation.</title>
        <authorList>
            <person name="Talla E."/>
            <person name="Hedrich S."/>
            <person name="Mangenot S."/>
            <person name="Ji B."/>
            <person name="Johnson D.B."/>
            <person name="Barbe V."/>
            <person name="Bonnefoy V."/>
        </authorList>
    </citation>
    <scope>NUCLEOTIDE SEQUENCE [LARGE SCALE GENOMIC DNA]</scope>
    <source>
        <strain evidence="3">CF27</strain>
    </source>
</reference>
<evidence type="ECO:0000313" key="4">
    <source>
        <dbReference type="EMBL" id="SMH64034.1"/>
    </source>
</evidence>